<dbReference type="AlphaFoldDB" id="A0A6C0AMR8"/>
<reference evidence="2" key="1">
    <citation type="journal article" date="2020" name="Nature">
        <title>Giant virus diversity and host interactions through global metagenomics.</title>
        <authorList>
            <person name="Schulz F."/>
            <person name="Roux S."/>
            <person name="Paez-Espino D."/>
            <person name="Jungbluth S."/>
            <person name="Walsh D.A."/>
            <person name="Denef V.J."/>
            <person name="McMahon K.D."/>
            <person name="Konstantinidis K.T."/>
            <person name="Eloe-Fadrosh E.A."/>
            <person name="Kyrpides N.C."/>
            <person name="Woyke T."/>
        </authorList>
    </citation>
    <scope>NUCLEOTIDE SEQUENCE</scope>
    <source>
        <strain evidence="2">GVMAG-S-1101161-73</strain>
    </source>
</reference>
<evidence type="ECO:0000256" key="1">
    <source>
        <dbReference type="SAM" id="MobiDB-lite"/>
    </source>
</evidence>
<organism evidence="2">
    <name type="scientific">viral metagenome</name>
    <dbReference type="NCBI Taxonomy" id="1070528"/>
    <lineage>
        <taxon>unclassified sequences</taxon>
        <taxon>metagenomes</taxon>
        <taxon>organismal metagenomes</taxon>
    </lineage>
</organism>
<evidence type="ECO:0000313" key="2">
    <source>
        <dbReference type="EMBL" id="QHS81094.1"/>
    </source>
</evidence>
<dbReference type="EMBL" id="MN740729">
    <property type="protein sequence ID" value="QHS81094.1"/>
    <property type="molecule type" value="Genomic_DNA"/>
</dbReference>
<feature type="compositionally biased region" description="Basic residues" evidence="1">
    <location>
        <begin position="15"/>
        <end position="37"/>
    </location>
</feature>
<accession>A0A6C0AMR8</accession>
<protein>
    <submittedName>
        <fullName evidence="2">Uncharacterized protein</fullName>
    </submittedName>
</protein>
<sequence length="37" mass="4133">MQNNIPPGAVLTGGKSKKTRTKKANSKAKRRSKTRRH</sequence>
<feature type="region of interest" description="Disordered" evidence="1">
    <location>
        <begin position="1"/>
        <end position="37"/>
    </location>
</feature>
<name>A0A6C0AMR8_9ZZZZ</name>
<proteinExistence type="predicted"/>